<feature type="transmembrane region" description="Helical" evidence="1">
    <location>
        <begin position="320"/>
        <end position="342"/>
    </location>
</feature>
<dbReference type="Proteomes" id="UP000783686">
    <property type="component" value="Unassembled WGS sequence"/>
</dbReference>
<evidence type="ECO:0000313" key="4">
    <source>
        <dbReference type="Proteomes" id="UP000614601"/>
    </source>
</evidence>
<keyword evidence="1" id="KW-1133">Transmembrane helix</keyword>
<comment type="caution">
    <text evidence="3">The sequence shown here is derived from an EMBL/GenBank/DDBJ whole genome shotgun (WGS) entry which is preliminary data.</text>
</comment>
<keyword evidence="2" id="KW-0732">Signal</keyword>
<protein>
    <recommendedName>
        <fullName evidence="5">CUB domain-containing protein</fullName>
    </recommendedName>
</protein>
<evidence type="ECO:0000256" key="2">
    <source>
        <dbReference type="SAM" id="SignalP"/>
    </source>
</evidence>
<evidence type="ECO:0000256" key="1">
    <source>
        <dbReference type="SAM" id="Phobius"/>
    </source>
</evidence>
<proteinExistence type="predicted"/>
<keyword evidence="1" id="KW-0812">Transmembrane</keyword>
<evidence type="ECO:0000313" key="3">
    <source>
        <dbReference type="EMBL" id="CAD5206106.1"/>
    </source>
</evidence>
<dbReference type="OrthoDB" id="10406386at2759"/>
<accession>A0A811JS62</accession>
<keyword evidence="1" id="KW-0472">Membrane</keyword>
<dbReference type="AlphaFoldDB" id="A0A811JS62"/>
<gene>
    <name evidence="3" type="ORF">BOKJ2_LOCUS790</name>
</gene>
<dbReference type="Proteomes" id="UP000614601">
    <property type="component" value="Unassembled WGS sequence"/>
</dbReference>
<sequence>MNNKLITVFFLLCFTQSFQCSNVPETIQAKFYGCVAKCGQEFGHETTEILLSGKNHTKLIVTETEIEKCKKVCTAVGDGPADEAGFSYDSRKGYDDLDLACANKITLFPPRIQAKFSLGEEDDDHLLRVIEIWRIFAYKDGHLNSTLVSRNRFSSRFEVEYEYSNVQIKEYLMVRVYSFDNNGLAKKPQCSGEVTPDKLFNGRRDMLQLKLVDLFDGASKALIEWNSYDNQYPAECEQFVNWSSGSEVGTKQIELDTTHRFIIPLKSDPKTRVHVISVYSISESAFSDRQQAVLNIDLNNNHLKKKFTLSKRKTSVDVQLLFVIGFALVVSALFLCVVYKINTEQKMKKQKMHKMKKVSFSEFDSDIIPEMITPIKPKKSIYQYDNTVNSTTANFTPDTAVRETRILPFQLNSTHLSYTKSAPCQMRI</sequence>
<keyword evidence="4" id="KW-1185">Reference proteome</keyword>
<evidence type="ECO:0008006" key="5">
    <source>
        <dbReference type="Google" id="ProtNLM"/>
    </source>
</evidence>
<dbReference type="EMBL" id="CAJFCW020000001">
    <property type="protein sequence ID" value="CAG9080527.1"/>
    <property type="molecule type" value="Genomic_DNA"/>
</dbReference>
<name>A0A811JS62_9BILA</name>
<dbReference type="EMBL" id="CAJFDH010000001">
    <property type="protein sequence ID" value="CAD5206106.1"/>
    <property type="molecule type" value="Genomic_DNA"/>
</dbReference>
<reference evidence="3" key="1">
    <citation type="submission" date="2020-09" db="EMBL/GenBank/DDBJ databases">
        <authorList>
            <person name="Kikuchi T."/>
        </authorList>
    </citation>
    <scope>NUCLEOTIDE SEQUENCE</scope>
    <source>
        <strain evidence="3">SH1</strain>
    </source>
</reference>
<feature type="chain" id="PRO_5035594370" description="CUB domain-containing protein" evidence="2">
    <location>
        <begin position="21"/>
        <end position="428"/>
    </location>
</feature>
<feature type="signal peptide" evidence="2">
    <location>
        <begin position="1"/>
        <end position="20"/>
    </location>
</feature>
<organism evidence="3 4">
    <name type="scientific">Bursaphelenchus okinawaensis</name>
    <dbReference type="NCBI Taxonomy" id="465554"/>
    <lineage>
        <taxon>Eukaryota</taxon>
        <taxon>Metazoa</taxon>
        <taxon>Ecdysozoa</taxon>
        <taxon>Nematoda</taxon>
        <taxon>Chromadorea</taxon>
        <taxon>Rhabditida</taxon>
        <taxon>Tylenchina</taxon>
        <taxon>Tylenchomorpha</taxon>
        <taxon>Aphelenchoidea</taxon>
        <taxon>Aphelenchoididae</taxon>
        <taxon>Bursaphelenchus</taxon>
    </lineage>
</organism>